<dbReference type="EMBL" id="CP000575">
    <property type="protein sequence ID" value="ABN69243.1"/>
    <property type="molecule type" value="Genomic_DNA"/>
</dbReference>
<dbReference type="Gene3D" id="3.40.630.30">
    <property type="match status" value="1"/>
</dbReference>
<keyword evidence="2" id="KW-1185">Reference proteome</keyword>
<proteinExistence type="predicted"/>
<dbReference type="InterPro" id="IPR016181">
    <property type="entry name" value="Acyl_CoA_acyltransferase"/>
</dbReference>
<dbReference type="HOGENOM" id="CLU_1335003_0_0_2"/>
<dbReference type="KEGG" id="smr:Smar_0130"/>
<organism evidence="1 2">
    <name type="scientific">Staphylothermus marinus (strain ATCC 43588 / DSM 3639 / JCM 9404 / F1)</name>
    <dbReference type="NCBI Taxonomy" id="399550"/>
    <lineage>
        <taxon>Archaea</taxon>
        <taxon>Thermoproteota</taxon>
        <taxon>Thermoprotei</taxon>
        <taxon>Desulfurococcales</taxon>
        <taxon>Desulfurococcaceae</taxon>
        <taxon>Staphylothermus</taxon>
    </lineage>
</organism>
<reference evidence="2" key="1">
    <citation type="journal article" date="2009" name="BMC Genomics">
        <title>The complete genome sequence of Staphylothermus marinus reveals differences in sulfur metabolism among heterotrophic Crenarchaeota.</title>
        <authorList>
            <person name="Anderson I.J."/>
            <person name="Dharmarajan L."/>
            <person name="Rodriguez J."/>
            <person name="Hooper S."/>
            <person name="Porat I."/>
            <person name="Ulrich L.E."/>
            <person name="Elkins J.G."/>
            <person name="Mavromatis K."/>
            <person name="Sun H."/>
            <person name="Land M."/>
            <person name="Lapidus A."/>
            <person name="Lucas S."/>
            <person name="Barry K."/>
            <person name="Huber H."/>
            <person name="Zhulin I.B."/>
            <person name="Whitman W.B."/>
            <person name="Mukhopadhyay B."/>
            <person name="Woese C."/>
            <person name="Bristow J."/>
            <person name="Kyrpides N."/>
        </authorList>
    </citation>
    <scope>NUCLEOTIDE SEQUENCE [LARGE SCALE GENOMIC DNA]</scope>
    <source>
        <strain evidence="2">ATCC 43588 / DSM 3639 / JCM 9404 / F1</strain>
    </source>
</reference>
<reference evidence="1 2" key="2">
    <citation type="journal article" date="2009" name="Stand. Genomic Sci.">
        <title>Complete genome sequence of Staphylothermus marinus Stetter and Fiala 1986 type strain F1.</title>
        <authorList>
            <person name="Anderson I.J."/>
            <person name="Sun H."/>
            <person name="Lapidus A."/>
            <person name="Copeland A."/>
            <person name="Glavina Del Rio T."/>
            <person name="Tice H."/>
            <person name="Dalin E."/>
            <person name="Lucas S."/>
            <person name="Barry K."/>
            <person name="Land M."/>
            <person name="Richardson P."/>
            <person name="Huber H."/>
            <person name="Kyrpides N.C."/>
        </authorList>
    </citation>
    <scope>NUCLEOTIDE SEQUENCE [LARGE SCALE GENOMIC DNA]</scope>
    <source>
        <strain evidence="2">ATCC 43588 / DSM 3639 / JCM 9404 / F1</strain>
    </source>
</reference>
<protein>
    <submittedName>
        <fullName evidence="1">Uncharacterized conserved protein UCP017998</fullName>
    </submittedName>
</protein>
<dbReference type="InterPro" id="IPR008304">
    <property type="entry name" value="UCP017998"/>
</dbReference>
<gene>
    <name evidence="1" type="ordered locus">Smar_0130</name>
</gene>
<dbReference type="OrthoDB" id="26340at2157"/>
<dbReference type="STRING" id="399550.Smar_0130"/>
<dbReference type="GeneID" id="4907081"/>
<dbReference type="eggNOG" id="arCOG01699">
    <property type="taxonomic scope" value="Archaea"/>
</dbReference>
<dbReference type="RefSeq" id="WP_011838434.1">
    <property type="nucleotide sequence ID" value="NC_009033.1"/>
</dbReference>
<dbReference type="Pfam" id="PF06557">
    <property type="entry name" value="DUF1122"/>
    <property type="match status" value="1"/>
</dbReference>
<evidence type="ECO:0000313" key="2">
    <source>
        <dbReference type="Proteomes" id="UP000000254"/>
    </source>
</evidence>
<dbReference type="AlphaFoldDB" id="A3DKT3"/>
<dbReference type="Proteomes" id="UP000000254">
    <property type="component" value="Chromosome"/>
</dbReference>
<accession>A3DKT3</accession>
<sequence>MSKRTRDLIGFIDLFKHGFSIDSFSLRGRVWKGRFPEETNIEVFIEKDNCRNSLFHMKVFRGRLPLYRPWIEIHTILSSACGVTFDGLVEDTVLDLLSIYTGPGGRVFIEYEWDPVTMRELEVDIPPAFTRLGYKLLVRGFTWFKDWYYAEGFMEGGRKLQAEKPVSPQRAKQHLQTLASDAKNLLEKGLPSGMEKLEYRIKGILILLDSFK</sequence>
<name>A3DKT3_STAMF</name>
<evidence type="ECO:0000313" key="1">
    <source>
        <dbReference type="EMBL" id="ABN69243.1"/>
    </source>
</evidence>
<dbReference type="SUPFAM" id="SSF55729">
    <property type="entry name" value="Acyl-CoA N-acyltransferases (Nat)"/>
    <property type="match status" value="1"/>
</dbReference>